<dbReference type="STRING" id="870435.A0A0C3NBR2"/>
<accession>A0A0C3NBR2</accession>
<keyword evidence="2" id="KW-1185">Reference proteome</keyword>
<evidence type="ECO:0000313" key="1">
    <source>
        <dbReference type="EMBL" id="KIN93290.1"/>
    </source>
</evidence>
<name>A0A0C3NBR2_PISTI</name>
<reference evidence="2" key="2">
    <citation type="submission" date="2015-01" db="EMBL/GenBank/DDBJ databases">
        <title>Evolutionary Origins and Diversification of the Mycorrhizal Mutualists.</title>
        <authorList>
            <consortium name="DOE Joint Genome Institute"/>
            <consortium name="Mycorrhizal Genomics Consortium"/>
            <person name="Kohler A."/>
            <person name="Kuo A."/>
            <person name="Nagy L.G."/>
            <person name="Floudas D."/>
            <person name="Copeland A."/>
            <person name="Barry K.W."/>
            <person name="Cichocki N."/>
            <person name="Veneault-Fourrey C."/>
            <person name="LaButti K."/>
            <person name="Lindquist E.A."/>
            <person name="Lipzen A."/>
            <person name="Lundell T."/>
            <person name="Morin E."/>
            <person name="Murat C."/>
            <person name="Riley R."/>
            <person name="Ohm R."/>
            <person name="Sun H."/>
            <person name="Tunlid A."/>
            <person name="Henrissat B."/>
            <person name="Grigoriev I.V."/>
            <person name="Hibbett D.S."/>
            <person name="Martin F."/>
        </authorList>
    </citation>
    <scope>NUCLEOTIDE SEQUENCE [LARGE SCALE GENOMIC DNA]</scope>
    <source>
        <strain evidence="2">Marx 270</strain>
    </source>
</reference>
<dbReference type="InParanoid" id="A0A0C3NBR2"/>
<dbReference type="AlphaFoldDB" id="A0A0C3NBR2"/>
<dbReference type="Proteomes" id="UP000054217">
    <property type="component" value="Unassembled WGS sequence"/>
</dbReference>
<organism evidence="1 2">
    <name type="scientific">Pisolithus tinctorius Marx 270</name>
    <dbReference type="NCBI Taxonomy" id="870435"/>
    <lineage>
        <taxon>Eukaryota</taxon>
        <taxon>Fungi</taxon>
        <taxon>Dikarya</taxon>
        <taxon>Basidiomycota</taxon>
        <taxon>Agaricomycotina</taxon>
        <taxon>Agaricomycetes</taxon>
        <taxon>Agaricomycetidae</taxon>
        <taxon>Boletales</taxon>
        <taxon>Sclerodermatineae</taxon>
        <taxon>Pisolithaceae</taxon>
        <taxon>Pisolithus</taxon>
    </lineage>
</organism>
<protein>
    <submittedName>
        <fullName evidence="1">Uncharacterized protein</fullName>
    </submittedName>
</protein>
<dbReference type="OrthoDB" id="3247418at2759"/>
<dbReference type="HOGENOM" id="CLU_067870_0_0_1"/>
<dbReference type="EMBL" id="KN832186">
    <property type="protein sequence ID" value="KIN93290.1"/>
    <property type="molecule type" value="Genomic_DNA"/>
</dbReference>
<sequence length="251" mass="28492">MLFGPVHSWWTFPFKRLIGVLQRLPTNHKSSESNNVNFRKTLFSFHTGELEATMLHSYLRGACLHSWLSCPDCPNAVQECKVLLDHAYGNDNEYDSDCSRTRKSTATPPDLYNLIHKQDVMLQAHIRYGRVVYSRIATHVGNSLIMFHPSGNRSLPPVPASIKYIYKQDGQSTFAVCQQCPLVLNKGTNDPFACYPHFPAKTYSRMLSTTLEKVKVSWVMSHCAWWLISDDCVVILTLSRVSEALSHATLI</sequence>
<evidence type="ECO:0000313" key="2">
    <source>
        <dbReference type="Proteomes" id="UP000054217"/>
    </source>
</evidence>
<proteinExistence type="predicted"/>
<gene>
    <name evidence="1" type="ORF">M404DRAFT_171513</name>
</gene>
<reference evidence="1 2" key="1">
    <citation type="submission" date="2014-04" db="EMBL/GenBank/DDBJ databases">
        <authorList>
            <consortium name="DOE Joint Genome Institute"/>
            <person name="Kuo A."/>
            <person name="Kohler A."/>
            <person name="Costa M.D."/>
            <person name="Nagy L.G."/>
            <person name="Floudas D."/>
            <person name="Copeland A."/>
            <person name="Barry K.W."/>
            <person name="Cichocki N."/>
            <person name="Veneault-Fourrey C."/>
            <person name="LaButti K."/>
            <person name="Lindquist E.A."/>
            <person name="Lipzen A."/>
            <person name="Lundell T."/>
            <person name="Morin E."/>
            <person name="Murat C."/>
            <person name="Sun H."/>
            <person name="Tunlid A."/>
            <person name="Henrissat B."/>
            <person name="Grigoriev I.V."/>
            <person name="Hibbett D.S."/>
            <person name="Martin F."/>
            <person name="Nordberg H.P."/>
            <person name="Cantor M.N."/>
            <person name="Hua S.X."/>
        </authorList>
    </citation>
    <scope>NUCLEOTIDE SEQUENCE [LARGE SCALE GENOMIC DNA]</scope>
    <source>
        <strain evidence="1 2">Marx 270</strain>
    </source>
</reference>